<dbReference type="CDD" id="cd00051">
    <property type="entry name" value="EFh"/>
    <property type="match status" value="2"/>
</dbReference>
<dbReference type="SMART" id="SM00054">
    <property type="entry name" value="EFh"/>
    <property type="match status" value="4"/>
</dbReference>
<accession>A0AAV3NSQ6</accession>
<comment type="function">
    <text evidence="1">Potential calcium sensor.</text>
</comment>
<dbReference type="InterPro" id="IPR011992">
    <property type="entry name" value="EF-hand-dom_pair"/>
</dbReference>
<proteinExistence type="predicted"/>
<dbReference type="InterPro" id="IPR002048">
    <property type="entry name" value="EF_hand_dom"/>
</dbReference>
<dbReference type="GO" id="GO:0005737">
    <property type="term" value="C:cytoplasm"/>
    <property type="evidence" value="ECO:0007669"/>
    <property type="project" value="UniProtKB-ARBA"/>
</dbReference>
<reference evidence="6 7" key="1">
    <citation type="submission" date="2024-01" db="EMBL/GenBank/DDBJ databases">
        <title>The complete chloroplast genome sequence of Lithospermum erythrorhizon: insights into the phylogenetic relationship among Boraginaceae species and the maternal lineages of purple gromwells.</title>
        <authorList>
            <person name="Okada T."/>
            <person name="Watanabe K."/>
        </authorList>
    </citation>
    <scope>NUCLEOTIDE SEQUENCE [LARGE SCALE GENOMIC DNA]</scope>
</reference>
<keyword evidence="7" id="KW-1185">Reference proteome</keyword>
<dbReference type="Proteomes" id="UP001454036">
    <property type="component" value="Unassembled WGS sequence"/>
</dbReference>
<evidence type="ECO:0000256" key="4">
    <source>
        <dbReference type="ARBA" id="ARBA00022837"/>
    </source>
</evidence>
<evidence type="ECO:0000313" key="6">
    <source>
        <dbReference type="EMBL" id="GAA0141983.1"/>
    </source>
</evidence>
<name>A0AAV3NSQ6_LITER</name>
<evidence type="ECO:0000256" key="3">
    <source>
        <dbReference type="ARBA" id="ARBA00022737"/>
    </source>
</evidence>
<keyword evidence="4" id="KW-0106">Calcium</keyword>
<dbReference type="EMBL" id="BAABME010015591">
    <property type="protein sequence ID" value="GAA0141983.1"/>
    <property type="molecule type" value="Genomic_DNA"/>
</dbReference>
<organism evidence="6 7">
    <name type="scientific">Lithospermum erythrorhizon</name>
    <name type="common">Purple gromwell</name>
    <name type="synonym">Lithospermum officinale var. erythrorhizon</name>
    <dbReference type="NCBI Taxonomy" id="34254"/>
    <lineage>
        <taxon>Eukaryota</taxon>
        <taxon>Viridiplantae</taxon>
        <taxon>Streptophyta</taxon>
        <taxon>Embryophyta</taxon>
        <taxon>Tracheophyta</taxon>
        <taxon>Spermatophyta</taxon>
        <taxon>Magnoliopsida</taxon>
        <taxon>eudicotyledons</taxon>
        <taxon>Gunneridae</taxon>
        <taxon>Pentapetalae</taxon>
        <taxon>asterids</taxon>
        <taxon>lamiids</taxon>
        <taxon>Boraginales</taxon>
        <taxon>Boraginaceae</taxon>
        <taxon>Boraginoideae</taxon>
        <taxon>Lithospermeae</taxon>
        <taxon>Lithospermum</taxon>
    </lineage>
</organism>
<dbReference type="GO" id="GO:0005509">
    <property type="term" value="F:calcium ion binding"/>
    <property type="evidence" value="ECO:0007669"/>
    <property type="project" value="InterPro"/>
</dbReference>
<feature type="domain" description="EF-hand" evidence="5">
    <location>
        <begin position="42"/>
        <end position="77"/>
    </location>
</feature>
<evidence type="ECO:0000259" key="5">
    <source>
        <dbReference type="PROSITE" id="PS50222"/>
    </source>
</evidence>
<dbReference type="InterPro" id="IPR018247">
    <property type="entry name" value="EF_Hand_1_Ca_BS"/>
</dbReference>
<feature type="domain" description="EF-hand" evidence="5">
    <location>
        <begin position="78"/>
        <end position="113"/>
    </location>
</feature>
<dbReference type="GO" id="GO:0043226">
    <property type="term" value="C:organelle"/>
    <property type="evidence" value="ECO:0007669"/>
    <property type="project" value="UniProtKB-ARBA"/>
</dbReference>
<dbReference type="FunFam" id="1.10.238.10:FF:000089">
    <property type="entry name" value="calmodulin-like protein 3"/>
    <property type="match status" value="1"/>
</dbReference>
<dbReference type="Gene3D" id="1.10.238.10">
    <property type="entry name" value="EF-hand"/>
    <property type="match status" value="2"/>
</dbReference>
<gene>
    <name evidence="6" type="ORF">LIER_35488</name>
</gene>
<sequence length="190" mass="20708">MGKGIKSFFSRKQKDLPITTTPSSIPISLTNSRVSSINIRARMEEELGQVFKKFDVNGDGKVSASELGSIMRSLGTPSTTEEVAAMIKEVDGDGDECINLQEFIELNTKDIDSNEALANIQDAFSVFDMDKNGSISAEELMNVLKSLGEDCSLAECKKMISGVDSNGDGTICFEEFKVMMMMGSRFDTKA</sequence>
<dbReference type="FunFam" id="1.10.238.10:FF:000178">
    <property type="entry name" value="Calmodulin-2 A"/>
    <property type="match status" value="1"/>
</dbReference>
<feature type="domain" description="EF-hand" evidence="5">
    <location>
        <begin position="115"/>
        <end position="150"/>
    </location>
</feature>
<evidence type="ECO:0000256" key="1">
    <source>
        <dbReference type="ARBA" id="ARBA00003291"/>
    </source>
</evidence>
<protein>
    <submittedName>
        <fullName evidence="6">Calmodulin-related</fullName>
    </submittedName>
</protein>
<dbReference type="PROSITE" id="PS50222">
    <property type="entry name" value="EF_HAND_2"/>
    <property type="match status" value="4"/>
</dbReference>
<evidence type="ECO:0000256" key="2">
    <source>
        <dbReference type="ARBA" id="ARBA00022723"/>
    </source>
</evidence>
<dbReference type="SUPFAM" id="SSF47473">
    <property type="entry name" value="EF-hand"/>
    <property type="match status" value="1"/>
</dbReference>
<feature type="domain" description="EF-hand" evidence="5">
    <location>
        <begin position="151"/>
        <end position="186"/>
    </location>
</feature>
<comment type="caution">
    <text evidence="6">The sequence shown here is derived from an EMBL/GenBank/DDBJ whole genome shotgun (WGS) entry which is preliminary data.</text>
</comment>
<dbReference type="AlphaFoldDB" id="A0AAV3NSQ6"/>
<keyword evidence="2" id="KW-0479">Metal-binding</keyword>
<dbReference type="InterPro" id="IPR039647">
    <property type="entry name" value="EF_hand_pair_protein_CML-like"/>
</dbReference>
<dbReference type="Pfam" id="PF13499">
    <property type="entry name" value="EF-hand_7"/>
    <property type="match status" value="2"/>
</dbReference>
<dbReference type="PROSITE" id="PS00018">
    <property type="entry name" value="EF_HAND_1"/>
    <property type="match status" value="3"/>
</dbReference>
<keyword evidence="3" id="KW-0677">Repeat</keyword>
<evidence type="ECO:0000313" key="7">
    <source>
        <dbReference type="Proteomes" id="UP001454036"/>
    </source>
</evidence>
<dbReference type="PANTHER" id="PTHR10891">
    <property type="entry name" value="EF-HAND CALCIUM-BINDING DOMAIN CONTAINING PROTEIN"/>
    <property type="match status" value="1"/>
</dbReference>